<keyword evidence="3" id="KW-1185">Reference proteome</keyword>
<dbReference type="Proteomes" id="UP000326837">
    <property type="component" value="Chromosome"/>
</dbReference>
<dbReference type="AlphaFoldDB" id="A0A5K7XGZ1"/>
<proteinExistence type="predicted"/>
<feature type="signal peptide" evidence="1">
    <location>
        <begin position="1"/>
        <end position="18"/>
    </location>
</feature>
<accession>A0A5K7XGZ1</accession>
<reference evidence="3" key="1">
    <citation type="submission" date="2019-10" db="EMBL/GenBank/DDBJ databases">
        <title>Lacipirellula parvula gen. nov., sp. nov., representing a lineage of planctomycetes widespread in freshwater anoxic habitats, and description of the family Lacipirellulaceae.</title>
        <authorList>
            <person name="Dedysh S.N."/>
            <person name="Kulichevskaya I.S."/>
            <person name="Beletsky A.V."/>
            <person name="Rakitin A.L."/>
            <person name="Mardanov A.V."/>
            <person name="Ivanova A.A."/>
            <person name="Saltykova V.X."/>
            <person name="Rijpstra W.I.C."/>
            <person name="Sinninghe Damste J.S."/>
            <person name="Ravin N.V."/>
        </authorList>
    </citation>
    <scope>NUCLEOTIDE SEQUENCE [LARGE SCALE GENOMIC DNA]</scope>
    <source>
        <strain evidence="3">PX69</strain>
    </source>
</reference>
<dbReference type="KEGG" id="lpav:PLANPX_3168"/>
<keyword evidence="1" id="KW-0732">Signal</keyword>
<evidence type="ECO:0000313" key="2">
    <source>
        <dbReference type="EMBL" id="BBO33556.1"/>
    </source>
</evidence>
<gene>
    <name evidence="2" type="ORF">PLANPX_3168</name>
</gene>
<name>A0A5K7XGZ1_9BACT</name>
<dbReference type="RefSeq" id="WP_152099304.1">
    <property type="nucleotide sequence ID" value="NZ_AP021861.1"/>
</dbReference>
<sequence>MKFGFLLAVLLLSRLASAEAWTPPKDPDPMQILQEVDVDTQAKRYEESLAKLEWFYEHALEYQPSLTGVRLSFALSNWGKLGQSYPPALVKLREVRDAAKQRITPEEGRKIAFEDFQEFTSINRELGDEEQTVDAFRAIDATDTDAAQRVFALAEPALIRAKDYELCGKYIDADESLEQILNSYKMAEKLAKNPKIGDSYIKYANKKFLNDSATLVALLVVNDRTAEAEEVMHELKKVEGDGKLHAKLTKELDTAIQGVVPKPWP</sequence>
<protein>
    <submittedName>
        <fullName evidence="2">Uncharacterized protein</fullName>
    </submittedName>
</protein>
<feature type="chain" id="PRO_5024798169" evidence="1">
    <location>
        <begin position="19"/>
        <end position="265"/>
    </location>
</feature>
<evidence type="ECO:0000313" key="3">
    <source>
        <dbReference type="Proteomes" id="UP000326837"/>
    </source>
</evidence>
<organism evidence="2 3">
    <name type="scientific">Lacipirellula parvula</name>
    <dbReference type="NCBI Taxonomy" id="2650471"/>
    <lineage>
        <taxon>Bacteria</taxon>
        <taxon>Pseudomonadati</taxon>
        <taxon>Planctomycetota</taxon>
        <taxon>Planctomycetia</taxon>
        <taxon>Pirellulales</taxon>
        <taxon>Lacipirellulaceae</taxon>
        <taxon>Lacipirellula</taxon>
    </lineage>
</organism>
<evidence type="ECO:0000256" key="1">
    <source>
        <dbReference type="SAM" id="SignalP"/>
    </source>
</evidence>
<dbReference type="EMBL" id="AP021861">
    <property type="protein sequence ID" value="BBO33556.1"/>
    <property type="molecule type" value="Genomic_DNA"/>
</dbReference>